<comment type="similarity">
    <text evidence="3">Belongs to the UreF family.</text>
</comment>
<dbReference type="PIRSF" id="PIRSF009467">
    <property type="entry name" value="Ureas_acces_UreF"/>
    <property type="match status" value="1"/>
</dbReference>
<proteinExistence type="inferred from homology"/>
<comment type="function">
    <text evidence="3">Required for maturation of urease via the functional incorporation of the urease nickel metallocenter.</text>
</comment>
<feature type="compositionally biased region" description="Low complexity" evidence="4">
    <location>
        <begin position="1"/>
        <end position="19"/>
    </location>
</feature>
<feature type="region of interest" description="Disordered" evidence="4">
    <location>
        <begin position="1"/>
        <end position="20"/>
    </location>
</feature>
<dbReference type="STRING" id="64702.SAMN05443377_13121"/>
<accession>A0A1H9TYH4</accession>
<evidence type="ECO:0000313" key="6">
    <source>
        <dbReference type="Proteomes" id="UP000198815"/>
    </source>
</evidence>
<dbReference type="Proteomes" id="UP000198815">
    <property type="component" value="Unassembled WGS sequence"/>
</dbReference>
<dbReference type="InterPro" id="IPR038277">
    <property type="entry name" value="UreF_sf"/>
</dbReference>
<dbReference type="PANTHER" id="PTHR33620">
    <property type="entry name" value="UREASE ACCESSORY PROTEIN F"/>
    <property type="match status" value="1"/>
</dbReference>
<dbReference type="GO" id="GO:0005737">
    <property type="term" value="C:cytoplasm"/>
    <property type="evidence" value="ECO:0007669"/>
    <property type="project" value="UniProtKB-SubCell"/>
</dbReference>
<dbReference type="Pfam" id="PF01730">
    <property type="entry name" value="UreF"/>
    <property type="match status" value="1"/>
</dbReference>
<dbReference type="OrthoDB" id="9798772at2"/>
<evidence type="ECO:0000256" key="2">
    <source>
        <dbReference type="ARBA" id="ARBA00023186"/>
    </source>
</evidence>
<dbReference type="HAMAP" id="MF_01385">
    <property type="entry name" value="UreF"/>
    <property type="match status" value="1"/>
</dbReference>
<dbReference type="AlphaFoldDB" id="A0A1H9TYH4"/>
<dbReference type="EMBL" id="FOGZ01000031">
    <property type="protein sequence ID" value="SES02068.1"/>
    <property type="molecule type" value="Genomic_DNA"/>
</dbReference>
<sequence length="256" mass="27138">MPNTPTDVRPRPVRTIPPRGGEISRTEVGIALAPWRLPLAQLLDSATPTGTFSHSFGMETALADGSIHDAASCAAWLHCYLQTTLVYNDALAMQLAAADPRVAQLCALSRELSVCLMAPEARQANSAIGRRLLQITAENFPGPLVDSLAREAASGRWLAHPALVMAAVGHDLAAPWQEVCALYLHSCLTSLVQNAVRAVPLGQVAGQEVLTQLGAPIIDAVARATRADPADLGTSGPLLDVLQCEHETQTGRMFIS</sequence>
<evidence type="ECO:0000256" key="3">
    <source>
        <dbReference type="HAMAP-Rule" id="MF_01385"/>
    </source>
</evidence>
<comment type="subunit">
    <text evidence="3">UreD, UreF and UreG form a complex that acts as a GTP-hydrolysis-dependent molecular chaperone, activating the urease apoprotein by helping to assemble the nickel containing metallocenter of UreC. The UreE protein probably delivers the nickel.</text>
</comment>
<dbReference type="Gene3D" id="1.10.4190.10">
    <property type="entry name" value="Urease accessory protein UreF"/>
    <property type="match status" value="1"/>
</dbReference>
<evidence type="ECO:0000256" key="1">
    <source>
        <dbReference type="ARBA" id="ARBA00022988"/>
    </source>
</evidence>
<keyword evidence="3" id="KW-0963">Cytoplasm</keyword>
<dbReference type="PANTHER" id="PTHR33620:SF1">
    <property type="entry name" value="UREASE ACCESSORY PROTEIN F"/>
    <property type="match status" value="1"/>
</dbReference>
<organism evidence="5 6">
    <name type="scientific">Propionibacterium cyclohexanicum</name>
    <dbReference type="NCBI Taxonomy" id="64702"/>
    <lineage>
        <taxon>Bacteria</taxon>
        <taxon>Bacillati</taxon>
        <taxon>Actinomycetota</taxon>
        <taxon>Actinomycetes</taxon>
        <taxon>Propionibacteriales</taxon>
        <taxon>Propionibacteriaceae</taxon>
        <taxon>Propionibacterium</taxon>
    </lineage>
</organism>
<protein>
    <recommendedName>
        <fullName evidence="3">Urease accessory protein UreF</fullName>
    </recommendedName>
</protein>
<gene>
    <name evidence="3" type="primary">ureF</name>
    <name evidence="5" type="ORF">SAMN05443377_13121</name>
</gene>
<keyword evidence="2 3" id="KW-0143">Chaperone</keyword>
<keyword evidence="6" id="KW-1185">Reference proteome</keyword>
<dbReference type="GO" id="GO:0016151">
    <property type="term" value="F:nickel cation binding"/>
    <property type="evidence" value="ECO:0007669"/>
    <property type="project" value="UniProtKB-UniRule"/>
</dbReference>
<reference evidence="5 6" key="1">
    <citation type="submission" date="2016-10" db="EMBL/GenBank/DDBJ databases">
        <authorList>
            <person name="de Groot N.N."/>
        </authorList>
    </citation>
    <scope>NUCLEOTIDE SEQUENCE [LARGE SCALE GENOMIC DNA]</scope>
    <source>
        <strain evidence="5 6">DSM 16859</strain>
    </source>
</reference>
<dbReference type="InterPro" id="IPR002639">
    <property type="entry name" value="UreF"/>
</dbReference>
<name>A0A1H9TYH4_9ACTN</name>
<comment type="subcellular location">
    <subcellularLocation>
        <location evidence="3">Cytoplasm</location>
    </subcellularLocation>
</comment>
<evidence type="ECO:0000313" key="5">
    <source>
        <dbReference type="EMBL" id="SES02068.1"/>
    </source>
</evidence>
<keyword evidence="1 3" id="KW-0996">Nickel insertion</keyword>
<evidence type="ECO:0000256" key="4">
    <source>
        <dbReference type="SAM" id="MobiDB-lite"/>
    </source>
</evidence>